<feature type="non-terminal residue" evidence="2">
    <location>
        <position position="210"/>
    </location>
</feature>
<dbReference type="HOGENOM" id="CLU_1312816_0_0_1"/>
<keyword evidence="3" id="KW-1185">Reference proteome</keyword>
<gene>
    <name evidence="2" type="ORF">CY34DRAFT_19723</name>
</gene>
<sequence>MTANRDEHHDRRQRRELQHPYRAWDRMIAPFRHIGRRQRLLSPPLARSLSQDGPDCSPAPEIVTTLQSTEPVADEDDVNQNEGVLPEAIGATMEVDTAQSLTNDSLSDSDMIANMTALDQHEPCATPHHVDSNCETDQAITRELSVLNEELINCGNDNHDREGTYQIIHQENHVEAIVPPTNRTDEELVRREDPMEEETVRQEDIVEEEM</sequence>
<feature type="region of interest" description="Disordered" evidence="1">
    <location>
        <begin position="179"/>
        <end position="210"/>
    </location>
</feature>
<evidence type="ECO:0000256" key="1">
    <source>
        <dbReference type="SAM" id="MobiDB-lite"/>
    </source>
</evidence>
<dbReference type="AlphaFoldDB" id="A0A0C9ZQN3"/>
<dbReference type="InParanoid" id="A0A0C9ZQN3"/>
<reference evidence="2 3" key="1">
    <citation type="submission" date="2014-04" db="EMBL/GenBank/DDBJ databases">
        <authorList>
            <consortium name="DOE Joint Genome Institute"/>
            <person name="Kuo A."/>
            <person name="Ruytinx J."/>
            <person name="Rineau F."/>
            <person name="Colpaert J."/>
            <person name="Kohler A."/>
            <person name="Nagy L.G."/>
            <person name="Floudas D."/>
            <person name="Copeland A."/>
            <person name="Barry K.W."/>
            <person name="Cichocki N."/>
            <person name="Veneault-Fourrey C."/>
            <person name="LaButti K."/>
            <person name="Lindquist E.A."/>
            <person name="Lipzen A."/>
            <person name="Lundell T."/>
            <person name="Morin E."/>
            <person name="Murat C."/>
            <person name="Sun H."/>
            <person name="Tunlid A."/>
            <person name="Henrissat B."/>
            <person name="Grigoriev I.V."/>
            <person name="Hibbett D.S."/>
            <person name="Martin F."/>
            <person name="Nordberg H.P."/>
            <person name="Cantor M.N."/>
            <person name="Hua S.X."/>
        </authorList>
    </citation>
    <scope>NUCLEOTIDE SEQUENCE [LARGE SCALE GENOMIC DNA]</scope>
    <source>
        <strain evidence="2 3">UH-Slu-Lm8-n1</strain>
    </source>
</reference>
<dbReference type="Proteomes" id="UP000054485">
    <property type="component" value="Unassembled WGS sequence"/>
</dbReference>
<organism evidence="2 3">
    <name type="scientific">Suillus luteus UH-Slu-Lm8-n1</name>
    <dbReference type="NCBI Taxonomy" id="930992"/>
    <lineage>
        <taxon>Eukaryota</taxon>
        <taxon>Fungi</taxon>
        <taxon>Dikarya</taxon>
        <taxon>Basidiomycota</taxon>
        <taxon>Agaricomycotina</taxon>
        <taxon>Agaricomycetes</taxon>
        <taxon>Agaricomycetidae</taxon>
        <taxon>Boletales</taxon>
        <taxon>Suillineae</taxon>
        <taxon>Suillaceae</taxon>
        <taxon>Suillus</taxon>
    </lineage>
</organism>
<accession>A0A0C9ZQN3</accession>
<name>A0A0C9ZQN3_9AGAM</name>
<dbReference type="EMBL" id="KN836799">
    <property type="protein sequence ID" value="KIK31636.1"/>
    <property type="molecule type" value="Genomic_DNA"/>
</dbReference>
<evidence type="ECO:0000313" key="2">
    <source>
        <dbReference type="EMBL" id="KIK31636.1"/>
    </source>
</evidence>
<reference evidence="3" key="2">
    <citation type="submission" date="2015-01" db="EMBL/GenBank/DDBJ databases">
        <title>Evolutionary Origins and Diversification of the Mycorrhizal Mutualists.</title>
        <authorList>
            <consortium name="DOE Joint Genome Institute"/>
            <consortium name="Mycorrhizal Genomics Consortium"/>
            <person name="Kohler A."/>
            <person name="Kuo A."/>
            <person name="Nagy L.G."/>
            <person name="Floudas D."/>
            <person name="Copeland A."/>
            <person name="Barry K.W."/>
            <person name="Cichocki N."/>
            <person name="Veneault-Fourrey C."/>
            <person name="LaButti K."/>
            <person name="Lindquist E.A."/>
            <person name="Lipzen A."/>
            <person name="Lundell T."/>
            <person name="Morin E."/>
            <person name="Murat C."/>
            <person name="Riley R."/>
            <person name="Ohm R."/>
            <person name="Sun H."/>
            <person name="Tunlid A."/>
            <person name="Henrissat B."/>
            <person name="Grigoriev I.V."/>
            <person name="Hibbett D.S."/>
            <person name="Martin F."/>
        </authorList>
    </citation>
    <scope>NUCLEOTIDE SEQUENCE [LARGE SCALE GENOMIC DNA]</scope>
    <source>
        <strain evidence="3">UH-Slu-Lm8-n1</strain>
    </source>
</reference>
<feature type="compositionally biased region" description="Basic and acidic residues" evidence="1">
    <location>
        <begin position="183"/>
        <end position="204"/>
    </location>
</feature>
<evidence type="ECO:0000313" key="3">
    <source>
        <dbReference type="Proteomes" id="UP000054485"/>
    </source>
</evidence>
<protein>
    <submittedName>
        <fullName evidence="2">Unplaced genomic scaffold CY34scaffold_1668, whole genome shotgun sequence</fullName>
    </submittedName>
</protein>
<proteinExistence type="predicted"/>
<dbReference type="OrthoDB" id="10410346at2759"/>